<organism evidence="3 4">
    <name type="scientific">Pseudonocardia adelaidensis</name>
    <dbReference type="NCBI Taxonomy" id="648754"/>
    <lineage>
        <taxon>Bacteria</taxon>
        <taxon>Bacillati</taxon>
        <taxon>Actinomycetota</taxon>
        <taxon>Actinomycetes</taxon>
        <taxon>Pseudonocardiales</taxon>
        <taxon>Pseudonocardiaceae</taxon>
        <taxon>Pseudonocardia</taxon>
    </lineage>
</organism>
<gene>
    <name evidence="3" type="ORF">GCM10023320_43700</name>
</gene>
<feature type="transmembrane region" description="Helical" evidence="2">
    <location>
        <begin position="96"/>
        <end position="123"/>
    </location>
</feature>
<feature type="transmembrane region" description="Helical" evidence="2">
    <location>
        <begin position="252"/>
        <end position="271"/>
    </location>
</feature>
<evidence type="ECO:0008006" key="5">
    <source>
        <dbReference type="Google" id="ProtNLM"/>
    </source>
</evidence>
<feature type="transmembrane region" description="Helical" evidence="2">
    <location>
        <begin position="393"/>
        <end position="415"/>
    </location>
</feature>
<feature type="transmembrane region" description="Helical" evidence="2">
    <location>
        <begin position="71"/>
        <end position="90"/>
    </location>
</feature>
<evidence type="ECO:0000256" key="1">
    <source>
        <dbReference type="SAM" id="MobiDB-lite"/>
    </source>
</evidence>
<proteinExistence type="predicted"/>
<keyword evidence="2" id="KW-1133">Transmembrane helix</keyword>
<feature type="compositionally biased region" description="Low complexity" evidence="1">
    <location>
        <begin position="10"/>
        <end position="23"/>
    </location>
</feature>
<feature type="transmembrane region" description="Helical" evidence="2">
    <location>
        <begin position="277"/>
        <end position="295"/>
    </location>
</feature>
<name>A0ABP9NM97_9PSEU</name>
<evidence type="ECO:0000256" key="2">
    <source>
        <dbReference type="SAM" id="Phobius"/>
    </source>
</evidence>
<comment type="caution">
    <text evidence="3">The sequence shown here is derived from an EMBL/GenBank/DDBJ whole genome shotgun (WGS) entry which is preliminary data.</text>
</comment>
<feature type="transmembrane region" description="Helical" evidence="2">
    <location>
        <begin position="366"/>
        <end position="386"/>
    </location>
</feature>
<sequence>MSARTEAGTDGPSLPAAAPAADAPGPRARLVVAAGEVAACVGAALGSVQLSRSVAVDPLDRVGQVSGLAALDLRFVLLGLAVLVACVATARHPRVFAVVGRIACAAVAGLATGLVAGGIVLALHGTTWALFANWGDSGQLIRWADDILAGRPVPADYPPVALHLIARWAELTGDSTAGALRTSQVLGTALFGPLAYLSWRLVLTPVWALAVALVAAMPLLEPYKPYTTVVLVALVPLLVAFLRVLRRAGSLTWTRLALAGAATGVALGVLFSVYSGWFLWSAPGALVAVLVRFPWRAPVRGLAALGTAVAGLLAVAWPHLFGLIAAAGTVQDRYFYFDTAVEPAYIAMWRNDLPGNVGPWPPPGELAGVGVFTALLVVGLGVAVALAGRRTAVLTAGTLLAGAWVLRLAIASQMYETQTVQLYPRTSAEILFCLLLLVVLAGRYGGRRLHDAWRARTATGNGHVPRNAMATVGALCAALLLALSMGSATADRYLPRNDGSVGLLAYVAQHVREPDGTCPEYSGPGGCAPDPGALLRGDWPPRS</sequence>
<feature type="transmembrane region" description="Helical" evidence="2">
    <location>
        <begin position="427"/>
        <end position="446"/>
    </location>
</feature>
<dbReference type="Proteomes" id="UP001500804">
    <property type="component" value="Unassembled WGS sequence"/>
</dbReference>
<feature type="transmembrane region" description="Helical" evidence="2">
    <location>
        <begin position="302"/>
        <end position="327"/>
    </location>
</feature>
<accession>A0ABP9NM97</accession>
<dbReference type="EMBL" id="BAABJO010000016">
    <property type="protein sequence ID" value="GAA5126991.1"/>
    <property type="molecule type" value="Genomic_DNA"/>
</dbReference>
<evidence type="ECO:0000313" key="3">
    <source>
        <dbReference type="EMBL" id="GAA5126991.1"/>
    </source>
</evidence>
<keyword evidence="2" id="KW-0472">Membrane</keyword>
<feature type="region of interest" description="Disordered" evidence="1">
    <location>
        <begin position="1"/>
        <end position="23"/>
    </location>
</feature>
<feature type="transmembrane region" description="Helical" evidence="2">
    <location>
        <begin position="226"/>
        <end position="245"/>
    </location>
</feature>
<reference evidence="4" key="1">
    <citation type="journal article" date="2019" name="Int. J. Syst. Evol. Microbiol.">
        <title>The Global Catalogue of Microorganisms (GCM) 10K type strain sequencing project: providing services to taxonomists for standard genome sequencing and annotation.</title>
        <authorList>
            <consortium name="The Broad Institute Genomics Platform"/>
            <consortium name="The Broad Institute Genome Sequencing Center for Infectious Disease"/>
            <person name="Wu L."/>
            <person name="Ma J."/>
        </authorList>
    </citation>
    <scope>NUCLEOTIDE SEQUENCE [LARGE SCALE GENOMIC DNA]</scope>
    <source>
        <strain evidence="4">JCM 18302</strain>
    </source>
</reference>
<protein>
    <recommendedName>
        <fullName evidence="5">Galactan 5-O-arabinofuranosyltransferase</fullName>
    </recommendedName>
</protein>
<dbReference type="RefSeq" id="WP_345607107.1">
    <property type="nucleotide sequence ID" value="NZ_BAABJO010000016.1"/>
</dbReference>
<feature type="transmembrane region" description="Helical" evidence="2">
    <location>
        <begin position="467"/>
        <end position="488"/>
    </location>
</feature>
<evidence type="ECO:0000313" key="4">
    <source>
        <dbReference type="Proteomes" id="UP001500804"/>
    </source>
</evidence>
<keyword evidence="2" id="KW-0812">Transmembrane</keyword>
<keyword evidence="4" id="KW-1185">Reference proteome</keyword>
<feature type="region of interest" description="Disordered" evidence="1">
    <location>
        <begin position="518"/>
        <end position="543"/>
    </location>
</feature>